<feature type="chain" id="PRO_5002978175" description="Hyphally-regulated cell wall protein N-terminal domain-containing protein" evidence="5">
    <location>
        <begin position="18"/>
        <end position="266"/>
    </location>
</feature>
<feature type="signal peptide" evidence="5">
    <location>
        <begin position="1"/>
        <end position="17"/>
    </location>
</feature>
<keyword evidence="4" id="KW-0325">Glycoprotein</keyword>
<dbReference type="InterPro" id="IPR021031">
    <property type="entry name" value="Hyphal-reg_cell_wall_N"/>
</dbReference>
<dbReference type="Proteomes" id="UP000008073">
    <property type="component" value="Unassembled WGS sequence"/>
</dbReference>
<evidence type="ECO:0000256" key="3">
    <source>
        <dbReference type="ARBA" id="ARBA00022729"/>
    </source>
</evidence>
<dbReference type="GO" id="GO:0005576">
    <property type="term" value="C:extracellular region"/>
    <property type="evidence" value="ECO:0007669"/>
    <property type="project" value="UniProtKB-SubCell"/>
</dbReference>
<dbReference type="GO" id="GO:0009277">
    <property type="term" value="C:fungal-type cell wall"/>
    <property type="evidence" value="ECO:0007669"/>
    <property type="project" value="UniProtKB-ARBA"/>
</dbReference>
<evidence type="ECO:0000259" key="6">
    <source>
        <dbReference type="Pfam" id="PF11765"/>
    </source>
</evidence>
<evidence type="ECO:0000313" key="8">
    <source>
        <dbReference type="Proteomes" id="UP000008073"/>
    </source>
</evidence>
<dbReference type="AlphaFoldDB" id="C7GYF7"/>
<feature type="domain" description="Hyphally-regulated cell wall protein N-terminal" evidence="6">
    <location>
        <begin position="9"/>
        <end position="258"/>
    </location>
</feature>
<dbReference type="Pfam" id="PF11765">
    <property type="entry name" value="Hyphal_reg_CWP"/>
    <property type="match status" value="1"/>
</dbReference>
<name>C7GYF7_YEAS2</name>
<keyword evidence="3 5" id="KW-0732">Signal</keyword>
<evidence type="ECO:0000313" key="7">
    <source>
        <dbReference type="EMBL" id="EEU04190.1"/>
    </source>
</evidence>
<evidence type="ECO:0000256" key="4">
    <source>
        <dbReference type="ARBA" id="ARBA00023180"/>
    </source>
</evidence>
<evidence type="ECO:0000256" key="2">
    <source>
        <dbReference type="ARBA" id="ARBA00022525"/>
    </source>
</evidence>
<protein>
    <recommendedName>
        <fullName evidence="6">Hyphally-regulated cell wall protein N-terminal domain-containing protein</fullName>
    </recommendedName>
</protein>
<keyword evidence="2" id="KW-0964">Secreted</keyword>
<evidence type="ECO:0000256" key="1">
    <source>
        <dbReference type="ARBA" id="ARBA00004613"/>
    </source>
</evidence>
<accession>C7GYF7</accession>
<dbReference type="OrthoDB" id="4070537at2759"/>
<comment type="subcellular location">
    <subcellularLocation>
        <location evidence="1">Secreted</location>
    </subcellularLocation>
</comment>
<gene>
    <name evidence="7" type="ORF">C1Q_05664</name>
</gene>
<organism evidence="7 8">
    <name type="scientific">Saccharomyces cerevisiae (strain JAY291)</name>
    <name type="common">Baker's yeast</name>
    <dbReference type="NCBI Taxonomy" id="574961"/>
    <lineage>
        <taxon>Eukaryota</taxon>
        <taxon>Fungi</taxon>
        <taxon>Dikarya</taxon>
        <taxon>Ascomycota</taxon>
        <taxon>Saccharomycotina</taxon>
        <taxon>Saccharomycetes</taxon>
        <taxon>Saccharomycetales</taxon>
        <taxon>Saccharomycetaceae</taxon>
        <taxon>Saccharomyces</taxon>
    </lineage>
</organism>
<comment type="caution">
    <text evidence="7">The sequence shown here is derived from an EMBL/GenBank/DDBJ whole genome shotgun (WGS) entry which is preliminary data.</text>
</comment>
<proteinExistence type="predicted"/>
<evidence type="ECO:0000256" key="5">
    <source>
        <dbReference type="SAM" id="SignalP"/>
    </source>
</evidence>
<dbReference type="EMBL" id="ACFL01000453">
    <property type="protein sequence ID" value="EEU04190.1"/>
    <property type="molecule type" value="Genomic_DNA"/>
</dbReference>
<sequence length="266" mass="29856">MRSLISITLALASIALAQDVIEKRKTITVSTNYHEKLIIEKDAYLGLVGGSFHNFYSDVEVHGGLCVSTDDSFVRKNNRLIGNFENYFNTIIDLSKDTGSNSYMWEGESFNNKGNMSMRGTPFASSNPQSLTFSSFSNSRFLQFIDTGYLQFGKEYGTIINTDTIAAQSDQFNHIYVIPQSSMIGNGCLWVGSYCIFYIEDLDNISVEDQTIVLSPEPNAIVLGGFTDPPSRHLPVTSLKIRNFNSKTSIWFHEVIQKSSHLKMEF</sequence>
<reference evidence="7 8" key="1">
    <citation type="journal article" date="2009" name="Genome Res.">
        <title>Genome structure of a Saccharomyces cerevisiae strain widely used in bioethanol production.</title>
        <authorList>
            <person name="Argueso J.L."/>
            <person name="Carazzolle M.F."/>
            <person name="Mieczkowski P.A."/>
            <person name="Duarte F.M."/>
            <person name="Netto O.V."/>
            <person name="Missawa S.K."/>
            <person name="Galzerani F."/>
            <person name="Costa G.G."/>
            <person name="Vidal R.O."/>
            <person name="Noronha M.F."/>
            <person name="Dominska M."/>
            <person name="Andrietta M.G."/>
            <person name="Andrietta S.R."/>
            <person name="Cunha A.F."/>
            <person name="Gomes L.H."/>
            <person name="Tavares F.C."/>
            <person name="Alcarde A.R."/>
            <person name="Dietrich F.S."/>
            <person name="McCusker J.H."/>
            <person name="Petes T.D."/>
            <person name="Pereira G.A."/>
        </authorList>
    </citation>
    <scope>NUCLEOTIDE SEQUENCE [LARGE SCALE GENOMIC DNA]</scope>
    <source>
        <strain evidence="7 8">JAY291</strain>
    </source>
</reference>